<evidence type="ECO:0000259" key="1">
    <source>
        <dbReference type="PROSITE" id="PS50994"/>
    </source>
</evidence>
<dbReference type="InterPro" id="IPR001584">
    <property type="entry name" value="Integrase_cat-core"/>
</dbReference>
<dbReference type="EMBL" id="BKCJ010558841">
    <property type="protein sequence ID" value="GFB13162.1"/>
    <property type="molecule type" value="Genomic_DNA"/>
</dbReference>
<dbReference type="Pfam" id="PF00665">
    <property type="entry name" value="rve"/>
    <property type="match status" value="1"/>
</dbReference>
<sequence>MSYLSDFEELNGGYVAFGGNPKGGKISRKGQIKTGKLDFNDVYFVKELKFNFFSVSQMCDKMNSVLFTDTECLVLSPEFKLSDENQVPLRVPRENNMYNVNLENIVPSKDLTCLFKKATLYESNLWHRRLGHINFKTMNKLVKGNLVRGLPGKQHRASCKTKPVSYVNQPLYRLHMDLFGPTFVKSMNKKSYCLVVTDDYSRFTWVFFLATKDETSPILKTFITGLENQLSLKVKVIRSDNGTEFKNNDLNQFCGMKGIKREFSNRVLVTKPHNKTLYELLHGRTPCIGFMRPFGCPVTILNTLDSLGKFDGKVDEGFLVGYSSLQAINLTLVQVSKKILMQKKQGRKLSNNMCFFPVWSSGSTNPQNTDGDVAFDEKEPEFDEKKPGSEVNVSLSNDVGAKADFNNLETSITFSPIPTTRVHKDHLVTQIIGDLSLATQTRSMTGEPKRVHQALKDPSWIEAMQEELL</sequence>
<dbReference type="InterPro" id="IPR036397">
    <property type="entry name" value="RNaseH_sf"/>
</dbReference>
<proteinExistence type="predicted"/>
<dbReference type="PANTHER" id="PTHR42648:SF32">
    <property type="entry name" value="RIBONUCLEASE H-LIKE DOMAIN, GAG-PRE-INTEGRASE DOMAIN PROTEIN-RELATED"/>
    <property type="match status" value="1"/>
</dbReference>
<dbReference type="PANTHER" id="PTHR42648">
    <property type="entry name" value="TRANSPOSASE, PUTATIVE-RELATED"/>
    <property type="match status" value="1"/>
</dbReference>
<name>A0A699KZI0_TANCI</name>
<dbReference type="GO" id="GO:0015074">
    <property type="term" value="P:DNA integration"/>
    <property type="evidence" value="ECO:0007669"/>
    <property type="project" value="InterPro"/>
</dbReference>
<dbReference type="InterPro" id="IPR025724">
    <property type="entry name" value="GAG-pre-integrase_dom"/>
</dbReference>
<dbReference type="PROSITE" id="PS50994">
    <property type="entry name" value="INTEGRASE"/>
    <property type="match status" value="1"/>
</dbReference>
<organism evidence="2">
    <name type="scientific">Tanacetum cinerariifolium</name>
    <name type="common">Dalmatian daisy</name>
    <name type="synonym">Chrysanthemum cinerariifolium</name>
    <dbReference type="NCBI Taxonomy" id="118510"/>
    <lineage>
        <taxon>Eukaryota</taxon>
        <taxon>Viridiplantae</taxon>
        <taxon>Streptophyta</taxon>
        <taxon>Embryophyta</taxon>
        <taxon>Tracheophyta</taxon>
        <taxon>Spermatophyta</taxon>
        <taxon>Magnoliopsida</taxon>
        <taxon>eudicotyledons</taxon>
        <taxon>Gunneridae</taxon>
        <taxon>Pentapetalae</taxon>
        <taxon>asterids</taxon>
        <taxon>campanulids</taxon>
        <taxon>Asterales</taxon>
        <taxon>Asteraceae</taxon>
        <taxon>Asteroideae</taxon>
        <taxon>Anthemideae</taxon>
        <taxon>Anthemidinae</taxon>
        <taxon>Tanacetum</taxon>
    </lineage>
</organism>
<gene>
    <name evidence="2" type="ORF">Tci_685133</name>
</gene>
<dbReference type="SUPFAM" id="SSF53098">
    <property type="entry name" value="Ribonuclease H-like"/>
    <property type="match status" value="1"/>
</dbReference>
<dbReference type="InterPro" id="IPR012337">
    <property type="entry name" value="RNaseH-like_sf"/>
</dbReference>
<dbReference type="Gene3D" id="3.30.420.10">
    <property type="entry name" value="Ribonuclease H-like superfamily/Ribonuclease H"/>
    <property type="match status" value="1"/>
</dbReference>
<dbReference type="InterPro" id="IPR039537">
    <property type="entry name" value="Retrotran_Ty1/copia-like"/>
</dbReference>
<dbReference type="AlphaFoldDB" id="A0A699KZI0"/>
<dbReference type="Pfam" id="PF13976">
    <property type="entry name" value="gag_pre-integrs"/>
    <property type="match status" value="1"/>
</dbReference>
<feature type="domain" description="Integrase catalytic" evidence="1">
    <location>
        <begin position="166"/>
        <end position="283"/>
    </location>
</feature>
<accession>A0A699KZI0</accession>
<dbReference type="GO" id="GO:0003676">
    <property type="term" value="F:nucleic acid binding"/>
    <property type="evidence" value="ECO:0007669"/>
    <property type="project" value="InterPro"/>
</dbReference>
<protein>
    <submittedName>
        <fullName evidence="2">Putative ribonuclease H-like domain-containing protein</fullName>
    </submittedName>
</protein>
<reference evidence="2" key="1">
    <citation type="journal article" date="2019" name="Sci. Rep.">
        <title>Draft genome of Tanacetum cinerariifolium, the natural source of mosquito coil.</title>
        <authorList>
            <person name="Yamashiro T."/>
            <person name="Shiraishi A."/>
            <person name="Satake H."/>
            <person name="Nakayama K."/>
        </authorList>
    </citation>
    <scope>NUCLEOTIDE SEQUENCE</scope>
</reference>
<evidence type="ECO:0000313" key="2">
    <source>
        <dbReference type="EMBL" id="GFB13162.1"/>
    </source>
</evidence>
<comment type="caution">
    <text evidence="2">The sequence shown here is derived from an EMBL/GenBank/DDBJ whole genome shotgun (WGS) entry which is preliminary data.</text>
</comment>